<feature type="signal peptide" evidence="6">
    <location>
        <begin position="1"/>
        <end position="31"/>
    </location>
</feature>
<dbReference type="HOGENOM" id="CLU_623791_0_0_11"/>
<evidence type="ECO:0008006" key="9">
    <source>
        <dbReference type="Google" id="ProtNLM"/>
    </source>
</evidence>
<name>Q5YMB5_NOCFA</name>
<evidence type="ECO:0000256" key="5">
    <source>
        <dbReference type="SAM" id="MobiDB-lite"/>
    </source>
</evidence>
<evidence type="ECO:0000313" key="7">
    <source>
        <dbReference type="EMBL" id="BAD60676.1"/>
    </source>
</evidence>
<dbReference type="InterPro" id="IPR029058">
    <property type="entry name" value="AB_hydrolase_fold"/>
</dbReference>
<comment type="similarity">
    <text evidence="1">Belongs to the cutinase family.</text>
</comment>
<dbReference type="AlphaFoldDB" id="Q5YMB5"/>
<dbReference type="EMBL" id="AP006619">
    <property type="protein sequence ID" value="BAD60676.1"/>
    <property type="molecule type" value="Genomic_DNA"/>
</dbReference>
<feature type="region of interest" description="Disordered" evidence="5">
    <location>
        <begin position="83"/>
        <end position="120"/>
    </location>
</feature>
<feature type="compositionally biased region" description="Low complexity" evidence="5">
    <location>
        <begin position="226"/>
        <end position="243"/>
    </location>
</feature>
<sequence length="439" mass="44273">MMSAAMIGGRVAGSLVIAASLTCIAPSVASADPGASPAVTDCADVITLAVPGTWETSAGADRNVVPGMLGQVTGPLLAALNSAPPTLSGSTPATTSAATSAAKSATPRPSATAQKPATASVRAEQVPYVAQVGGPIAGMFTGNPLTLSQSRENGASALNTRAKELAAACPLSKFVILGYSQGALIAGDFLSAVGNRKGAVDPSRILAGALLSDPKRSATAESDFAGSTGTSSGSSSTKLSSVSETLIGSNPGGEGVLGEREGGMGVLAERVTTMCAPNDTVCSLSGKSKVVAAVVPLLNLTPEDLPDYLIGRGLELVKNVAEADPQVIAQAAKSVITEFTKLGVAAATSPQTLPIALAEMVFSSTMLDDVSKVINMPEFDALVSLTKPDELIQQASQAVSYLLLDAHRSYAGNYKVNASGDTATQWIVKWLTSKIQAGL</sequence>
<dbReference type="PANTHER" id="PTHR33630">
    <property type="entry name" value="CUTINASE RV1984C-RELATED-RELATED"/>
    <property type="match status" value="1"/>
</dbReference>
<reference evidence="7 8" key="1">
    <citation type="journal article" date="2004" name="Proc. Natl. Acad. Sci. U.S.A.">
        <title>The complete genomic sequence of Nocardia farcinica IFM 10152.</title>
        <authorList>
            <person name="Ishikawa J."/>
            <person name="Yamashita A."/>
            <person name="Mikami Y."/>
            <person name="Hoshino Y."/>
            <person name="Kurita H."/>
            <person name="Hotta K."/>
            <person name="Shiba T."/>
            <person name="Hattori M."/>
        </authorList>
    </citation>
    <scope>NUCLEOTIDE SEQUENCE [LARGE SCALE GENOMIC DNA]</scope>
    <source>
        <strain evidence="7 8">IFM 10152</strain>
        <plasmid evidence="8">Plasmid pNF1</plasmid>
    </source>
</reference>
<protein>
    <recommendedName>
        <fullName evidence="9">Cutinase</fullName>
    </recommendedName>
</protein>
<evidence type="ECO:0000256" key="3">
    <source>
        <dbReference type="ARBA" id="ARBA00022801"/>
    </source>
</evidence>
<feature type="compositionally biased region" description="Low complexity" evidence="5">
    <location>
        <begin position="83"/>
        <end position="113"/>
    </location>
</feature>
<evidence type="ECO:0000256" key="4">
    <source>
        <dbReference type="ARBA" id="ARBA00023157"/>
    </source>
</evidence>
<dbReference type="Gene3D" id="3.40.50.1820">
    <property type="entry name" value="alpha/beta hydrolase"/>
    <property type="match status" value="1"/>
</dbReference>
<dbReference type="InterPro" id="IPR000675">
    <property type="entry name" value="Cutinase/axe"/>
</dbReference>
<evidence type="ECO:0000313" key="8">
    <source>
        <dbReference type="Proteomes" id="UP000006820"/>
    </source>
</evidence>
<dbReference type="SUPFAM" id="SSF53474">
    <property type="entry name" value="alpha/beta-Hydrolases"/>
    <property type="match status" value="1"/>
</dbReference>
<accession>Q5YMB5</accession>
<gene>
    <name evidence="7" type="ordered locus">PNF1_1510</name>
</gene>
<evidence type="ECO:0000256" key="2">
    <source>
        <dbReference type="ARBA" id="ARBA00022487"/>
    </source>
</evidence>
<feature type="region of interest" description="Disordered" evidence="5">
    <location>
        <begin position="219"/>
        <end position="260"/>
    </location>
</feature>
<feature type="chain" id="PRO_5004264516" description="Cutinase" evidence="6">
    <location>
        <begin position="32"/>
        <end position="439"/>
    </location>
</feature>
<proteinExistence type="inferred from homology"/>
<dbReference type="KEGG" id="nfa:PNF1_1510"/>
<keyword evidence="8" id="KW-1185">Reference proteome</keyword>
<keyword evidence="3" id="KW-0378">Hydrolase</keyword>
<evidence type="ECO:0000256" key="6">
    <source>
        <dbReference type="SAM" id="SignalP"/>
    </source>
</evidence>
<keyword evidence="6" id="KW-0732">Signal</keyword>
<organism evidence="7 8">
    <name type="scientific">Nocardia farcinica (strain IFM 10152)</name>
    <dbReference type="NCBI Taxonomy" id="247156"/>
    <lineage>
        <taxon>Bacteria</taxon>
        <taxon>Bacillati</taxon>
        <taxon>Actinomycetota</taxon>
        <taxon>Actinomycetes</taxon>
        <taxon>Mycobacteriales</taxon>
        <taxon>Nocardiaceae</taxon>
        <taxon>Nocardia</taxon>
    </lineage>
</organism>
<geneLocation type="plasmid" evidence="7 8">
    <name>pNF1</name>
</geneLocation>
<dbReference type="PANTHER" id="PTHR33630:SF9">
    <property type="entry name" value="CUTINASE 4"/>
    <property type="match status" value="1"/>
</dbReference>
<dbReference type="Proteomes" id="UP000006820">
    <property type="component" value="Plasmid pNF1"/>
</dbReference>
<keyword evidence="4" id="KW-1015">Disulfide bond</keyword>
<dbReference type="SMART" id="SM01110">
    <property type="entry name" value="Cutinase"/>
    <property type="match status" value="1"/>
</dbReference>
<evidence type="ECO:0000256" key="1">
    <source>
        <dbReference type="ARBA" id="ARBA00007534"/>
    </source>
</evidence>
<keyword evidence="7" id="KW-0614">Plasmid</keyword>
<keyword evidence="2" id="KW-0719">Serine esterase</keyword>
<dbReference type="GO" id="GO:0052689">
    <property type="term" value="F:carboxylic ester hydrolase activity"/>
    <property type="evidence" value="ECO:0007669"/>
    <property type="project" value="UniProtKB-KW"/>
</dbReference>
<dbReference type="ESTHER" id="nocfa-q5ymb5">
    <property type="family name" value="Cutinase"/>
</dbReference>
<dbReference type="Pfam" id="PF01083">
    <property type="entry name" value="Cutinase"/>
    <property type="match status" value="1"/>
</dbReference>